<gene>
    <name evidence="1" type="ORF">RFI_36087</name>
</gene>
<proteinExistence type="predicted"/>
<reference evidence="1 2" key="1">
    <citation type="journal article" date="2013" name="Curr. Biol.">
        <title>The Genome of the Foraminiferan Reticulomyxa filosa.</title>
        <authorList>
            <person name="Glockner G."/>
            <person name="Hulsmann N."/>
            <person name="Schleicher M."/>
            <person name="Noegel A.A."/>
            <person name="Eichinger L."/>
            <person name="Gallinger C."/>
            <person name="Pawlowski J."/>
            <person name="Sierra R."/>
            <person name="Euteneuer U."/>
            <person name="Pillet L."/>
            <person name="Moustafa A."/>
            <person name="Platzer M."/>
            <person name="Groth M."/>
            <person name="Szafranski K."/>
            <person name="Schliwa M."/>
        </authorList>
    </citation>
    <scope>NUCLEOTIDE SEQUENCE [LARGE SCALE GENOMIC DNA]</scope>
</reference>
<protein>
    <submittedName>
        <fullName evidence="1">Uncharacterized protein</fullName>
    </submittedName>
</protein>
<evidence type="ECO:0000313" key="1">
    <source>
        <dbReference type="EMBL" id="ETO01353.1"/>
    </source>
</evidence>
<organism evidence="1 2">
    <name type="scientific">Reticulomyxa filosa</name>
    <dbReference type="NCBI Taxonomy" id="46433"/>
    <lineage>
        <taxon>Eukaryota</taxon>
        <taxon>Sar</taxon>
        <taxon>Rhizaria</taxon>
        <taxon>Retaria</taxon>
        <taxon>Foraminifera</taxon>
        <taxon>Monothalamids</taxon>
        <taxon>Reticulomyxidae</taxon>
        <taxon>Reticulomyxa</taxon>
    </lineage>
</organism>
<dbReference type="InterPro" id="IPR027417">
    <property type="entry name" value="P-loop_NTPase"/>
</dbReference>
<comment type="caution">
    <text evidence="1">The sequence shown here is derived from an EMBL/GenBank/DDBJ whole genome shotgun (WGS) entry which is preliminary data.</text>
</comment>
<name>X6LHC1_RETFI</name>
<evidence type="ECO:0000313" key="2">
    <source>
        <dbReference type="Proteomes" id="UP000023152"/>
    </source>
</evidence>
<accession>X6LHC1</accession>
<keyword evidence="2" id="KW-1185">Reference proteome</keyword>
<dbReference type="Gene3D" id="3.40.50.300">
    <property type="entry name" value="P-loop containing nucleotide triphosphate hydrolases"/>
    <property type="match status" value="1"/>
</dbReference>
<dbReference type="AlphaFoldDB" id="X6LHC1"/>
<dbReference type="Proteomes" id="UP000023152">
    <property type="component" value="Unassembled WGS sequence"/>
</dbReference>
<sequence>YSRSGKSVLSQRIAYLWGNGMWNHQFQYLLHIPLRKTINVFHHINGNGDDQKKDECNGGLLDFWKLLHLLPPQIVLIHEMMLFMHCLDACKADTDSSFLLSQIRTCHKLLVHSFKPWIMSWIHFDKDKDCVYKKNV</sequence>
<dbReference type="EMBL" id="ASPP01038539">
    <property type="protein sequence ID" value="ETO01353.1"/>
    <property type="molecule type" value="Genomic_DNA"/>
</dbReference>
<feature type="non-terminal residue" evidence="1">
    <location>
        <position position="1"/>
    </location>
</feature>